<sequence>MDTTITFLQLAIPAEENFSLADTLDCGQCFRWEAEGDGWYHGVVSRRFCRAKQMPDGLLLEHAAEGDEPFWRNYFDLEVSYAAIRERLCRDRQLARAAAFAPGIRVLRQEPWETLCSFIISQNNNLGRIKGIVARLCGGFGDELSVGIHAFPRPEQLAGHTEEDLAPLRAGWRAGYLLDAADKVASGELDLDEIARMPLDDARAALQTIRGVGPKVAECALLYGFGRRECFPMDVWMKRAMKQLFPKGLPRCARADAGIAQQYIFHYARVCPEAFDKK</sequence>
<dbReference type="InterPro" id="IPR003265">
    <property type="entry name" value="HhH-GPD_domain"/>
</dbReference>
<comment type="similarity">
    <text evidence="1">Belongs to the type-1 OGG1 family.</text>
</comment>
<dbReference type="GO" id="GO:0008534">
    <property type="term" value="F:oxidized purine nucleobase lesion DNA N-glycosylase activity"/>
    <property type="evidence" value="ECO:0007669"/>
    <property type="project" value="InterPro"/>
</dbReference>
<evidence type="ECO:0000256" key="6">
    <source>
        <dbReference type="ARBA" id="ARBA00023239"/>
    </source>
</evidence>
<evidence type="ECO:0000256" key="3">
    <source>
        <dbReference type="ARBA" id="ARBA00022763"/>
    </source>
</evidence>
<keyword evidence="4" id="KW-0378">Hydrolase</keyword>
<protein>
    <recommendedName>
        <fullName evidence="2">DNA-(apurinic or apyrimidinic site) lyase</fullName>
        <ecNumber evidence="2">4.2.99.18</ecNumber>
    </recommendedName>
</protein>
<keyword evidence="7" id="KW-0511">Multifunctional enzyme</keyword>
<evidence type="ECO:0000313" key="12">
    <source>
        <dbReference type="Proteomes" id="UP000653127"/>
    </source>
</evidence>
<keyword evidence="8" id="KW-0326">Glycosidase</keyword>
<keyword evidence="5" id="KW-0234">DNA repair</keyword>
<accession>A0A926I3W0</accession>
<gene>
    <name evidence="11" type="ORF">H8711_02275</name>
</gene>
<dbReference type="GO" id="GO:0003684">
    <property type="term" value="F:damaged DNA binding"/>
    <property type="evidence" value="ECO:0007669"/>
    <property type="project" value="InterPro"/>
</dbReference>
<dbReference type="GO" id="GO:0140078">
    <property type="term" value="F:class I DNA-(apurinic or apyrimidinic site) endonuclease activity"/>
    <property type="evidence" value="ECO:0007669"/>
    <property type="project" value="UniProtKB-EC"/>
</dbReference>
<dbReference type="SMART" id="SM00478">
    <property type="entry name" value="ENDO3c"/>
    <property type="match status" value="1"/>
</dbReference>
<proteinExistence type="inferred from homology"/>
<dbReference type="InterPro" id="IPR052054">
    <property type="entry name" value="Oxidative_DNA_repair_enzyme"/>
</dbReference>
<evidence type="ECO:0000256" key="5">
    <source>
        <dbReference type="ARBA" id="ARBA00023204"/>
    </source>
</evidence>
<evidence type="ECO:0000259" key="10">
    <source>
        <dbReference type="SMART" id="SM00478"/>
    </source>
</evidence>
<dbReference type="Gene3D" id="3.30.310.260">
    <property type="match status" value="1"/>
</dbReference>
<keyword evidence="3" id="KW-0227">DNA damage</keyword>
<dbReference type="InterPro" id="IPR023170">
    <property type="entry name" value="HhH_base_excis_C"/>
</dbReference>
<feature type="domain" description="HhH-GPD" evidence="10">
    <location>
        <begin position="120"/>
        <end position="269"/>
    </location>
</feature>
<dbReference type="SUPFAM" id="SSF48150">
    <property type="entry name" value="DNA-glycosylase"/>
    <property type="match status" value="1"/>
</dbReference>
<dbReference type="Gene3D" id="1.10.1670.10">
    <property type="entry name" value="Helix-hairpin-Helix base-excision DNA repair enzymes (C-terminal)"/>
    <property type="match status" value="1"/>
</dbReference>
<keyword evidence="12" id="KW-1185">Reference proteome</keyword>
<reference evidence="11" key="1">
    <citation type="submission" date="2020-08" db="EMBL/GenBank/DDBJ databases">
        <title>Genome public.</title>
        <authorList>
            <person name="Liu C."/>
            <person name="Sun Q."/>
        </authorList>
    </citation>
    <scope>NUCLEOTIDE SEQUENCE</scope>
    <source>
        <strain evidence="11">NSJ-31</strain>
    </source>
</reference>
<dbReference type="PANTHER" id="PTHR10242">
    <property type="entry name" value="8-OXOGUANINE DNA GLYCOSYLASE"/>
    <property type="match status" value="1"/>
</dbReference>
<dbReference type="Proteomes" id="UP000653127">
    <property type="component" value="Unassembled WGS sequence"/>
</dbReference>
<dbReference type="InterPro" id="IPR011257">
    <property type="entry name" value="DNA_glycosylase"/>
</dbReference>
<evidence type="ECO:0000256" key="8">
    <source>
        <dbReference type="ARBA" id="ARBA00023295"/>
    </source>
</evidence>
<dbReference type="PANTHER" id="PTHR10242:SF2">
    <property type="entry name" value="N-GLYCOSYLASE_DNA LYASE"/>
    <property type="match status" value="1"/>
</dbReference>
<dbReference type="Pfam" id="PF07934">
    <property type="entry name" value="OGG_N"/>
    <property type="match status" value="1"/>
</dbReference>
<dbReference type="InterPro" id="IPR012904">
    <property type="entry name" value="OGG_N"/>
</dbReference>
<evidence type="ECO:0000313" key="11">
    <source>
        <dbReference type="EMBL" id="MBC8545765.1"/>
    </source>
</evidence>
<dbReference type="EC" id="4.2.99.18" evidence="2"/>
<evidence type="ECO:0000256" key="2">
    <source>
        <dbReference type="ARBA" id="ARBA00012720"/>
    </source>
</evidence>
<comment type="catalytic activity">
    <reaction evidence="9">
        <text>2'-deoxyribonucleotide-(2'-deoxyribose 5'-phosphate)-2'-deoxyribonucleotide-DNA = a 3'-end 2'-deoxyribonucleotide-(2,3-dehydro-2,3-deoxyribose 5'-phosphate)-DNA + a 5'-end 5'-phospho-2'-deoxyribonucleoside-DNA + H(+)</text>
        <dbReference type="Rhea" id="RHEA:66592"/>
        <dbReference type="Rhea" id="RHEA-COMP:13180"/>
        <dbReference type="Rhea" id="RHEA-COMP:16897"/>
        <dbReference type="Rhea" id="RHEA-COMP:17067"/>
        <dbReference type="ChEBI" id="CHEBI:15378"/>
        <dbReference type="ChEBI" id="CHEBI:136412"/>
        <dbReference type="ChEBI" id="CHEBI:157695"/>
        <dbReference type="ChEBI" id="CHEBI:167181"/>
        <dbReference type="EC" id="4.2.99.18"/>
    </reaction>
</comment>
<dbReference type="GO" id="GO:0006289">
    <property type="term" value="P:nucleotide-excision repair"/>
    <property type="evidence" value="ECO:0007669"/>
    <property type="project" value="InterPro"/>
</dbReference>
<dbReference type="GO" id="GO:0006284">
    <property type="term" value="P:base-excision repair"/>
    <property type="evidence" value="ECO:0007669"/>
    <property type="project" value="InterPro"/>
</dbReference>
<evidence type="ECO:0000256" key="4">
    <source>
        <dbReference type="ARBA" id="ARBA00022801"/>
    </source>
</evidence>
<dbReference type="CDD" id="cd00056">
    <property type="entry name" value="ENDO3c"/>
    <property type="match status" value="1"/>
</dbReference>
<dbReference type="Pfam" id="PF00730">
    <property type="entry name" value="HhH-GPD"/>
    <property type="match status" value="1"/>
</dbReference>
<keyword evidence="6" id="KW-0456">Lyase</keyword>
<evidence type="ECO:0000256" key="9">
    <source>
        <dbReference type="ARBA" id="ARBA00044632"/>
    </source>
</evidence>
<evidence type="ECO:0000256" key="7">
    <source>
        <dbReference type="ARBA" id="ARBA00023268"/>
    </source>
</evidence>
<dbReference type="SUPFAM" id="SSF55945">
    <property type="entry name" value="TATA-box binding protein-like"/>
    <property type="match status" value="1"/>
</dbReference>
<comment type="caution">
    <text evidence="11">The sequence shown here is derived from an EMBL/GenBank/DDBJ whole genome shotgun (WGS) entry which is preliminary data.</text>
</comment>
<organism evidence="11 12">
    <name type="scientific">Ligaoa zhengdingensis</name>
    <dbReference type="NCBI Taxonomy" id="2763658"/>
    <lineage>
        <taxon>Bacteria</taxon>
        <taxon>Bacillati</taxon>
        <taxon>Bacillota</taxon>
        <taxon>Clostridia</taxon>
        <taxon>Eubacteriales</taxon>
        <taxon>Oscillospiraceae</taxon>
        <taxon>Ligaoa</taxon>
    </lineage>
</organism>
<dbReference type="AlphaFoldDB" id="A0A926I3W0"/>
<dbReference type="RefSeq" id="WP_249281905.1">
    <property type="nucleotide sequence ID" value="NZ_JACRST010000001.1"/>
</dbReference>
<name>A0A926I3W0_9FIRM</name>
<dbReference type="EMBL" id="JACRST010000001">
    <property type="protein sequence ID" value="MBC8545765.1"/>
    <property type="molecule type" value="Genomic_DNA"/>
</dbReference>
<dbReference type="Gene3D" id="1.10.340.30">
    <property type="entry name" value="Hypothetical protein, domain 2"/>
    <property type="match status" value="1"/>
</dbReference>
<evidence type="ECO:0000256" key="1">
    <source>
        <dbReference type="ARBA" id="ARBA00010679"/>
    </source>
</evidence>